<name>A0YHU4_9GAMM</name>
<comment type="caution">
    <text evidence="1">The sequence shown here is derived from an EMBL/GenBank/DDBJ whole genome shotgun (WGS) entry which is preliminary data.</text>
</comment>
<dbReference type="EMBL" id="AAVT01000024">
    <property type="protein sequence ID" value="EAW29588.1"/>
    <property type="molecule type" value="Genomic_DNA"/>
</dbReference>
<accession>A0YHU4</accession>
<dbReference type="STRING" id="247633.GP2143_12331"/>
<dbReference type="AlphaFoldDB" id="A0YHU4"/>
<evidence type="ECO:0000313" key="1">
    <source>
        <dbReference type="EMBL" id="EAW29588.1"/>
    </source>
</evidence>
<dbReference type="Pfam" id="PF04338">
    <property type="entry name" value="DUF481"/>
    <property type="match status" value="1"/>
</dbReference>
<dbReference type="Proteomes" id="UP000004931">
    <property type="component" value="Unassembled WGS sequence"/>
</dbReference>
<dbReference type="eggNOG" id="COG3137">
    <property type="taxonomic scope" value="Bacteria"/>
</dbReference>
<keyword evidence="2" id="KW-1185">Reference proteome</keyword>
<reference evidence="1 2" key="1">
    <citation type="journal article" date="2010" name="J. Bacteriol.">
        <title>Genome sequence of the oligotrophic marine Gammaproteobacterium HTCC2143, isolated from the Oregon Coast.</title>
        <authorList>
            <person name="Oh H.M."/>
            <person name="Kang I."/>
            <person name="Ferriera S."/>
            <person name="Giovannoni S.J."/>
            <person name="Cho J.C."/>
        </authorList>
    </citation>
    <scope>NUCLEOTIDE SEQUENCE [LARGE SCALE GENOMIC DNA]</scope>
    <source>
        <strain evidence="1 2">HTCC2143</strain>
    </source>
</reference>
<organism evidence="1 2">
    <name type="scientific">marine gamma proteobacterium HTCC2143</name>
    <dbReference type="NCBI Taxonomy" id="247633"/>
    <lineage>
        <taxon>Bacteria</taxon>
        <taxon>Pseudomonadati</taxon>
        <taxon>Pseudomonadota</taxon>
        <taxon>Gammaproteobacteria</taxon>
        <taxon>Cellvibrionales</taxon>
        <taxon>Spongiibacteraceae</taxon>
        <taxon>BD1-7 clade</taxon>
    </lineage>
</organism>
<protein>
    <submittedName>
        <fullName evidence="1">Uncharacterized protein</fullName>
    </submittedName>
</protein>
<evidence type="ECO:0000313" key="2">
    <source>
        <dbReference type="Proteomes" id="UP000004931"/>
    </source>
</evidence>
<sequence length="330" mass="37780">MTTLSTADIITMNNGDQINGELVKLEGEHIHWASENFGILMVETANISKLETAQVLKINGHKDGCTLTGMSRGRMLYSCGDDKEYSNQVRSVKTLMPYEDFIQGDHSYRGKVRAAGDFANGNTNLLDWNIDIDMEFRQGDFRQRMAAVYDSRSRDSDPVAEIFDLQYQLDIFFHQRWFSYNKISYGIDEPKNIEEQFNIGSGMGYQLWDNDLTALSVVTGLGYTKRNFDSVDELDEMTNKGKDESINWRGGIDFRYRLPLSIGLFHRNEILWSLSESDSWQFDSETGILIPLGAGLFSDLKIEYDYDNSLRTELSNKSDTRIKVGLGYEW</sequence>
<dbReference type="OrthoDB" id="9806250at2"/>
<gene>
    <name evidence="1" type="ORF">GP2143_12331</name>
</gene>
<dbReference type="InterPro" id="IPR007433">
    <property type="entry name" value="DUF481"/>
</dbReference>
<proteinExistence type="predicted"/>